<feature type="region of interest" description="Disordered" evidence="2">
    <location>
        <begin position="1"/>
        <end position="58"/>
    </location>
</feature>
<feature type="region of interest" description="Disordered" evidence="2">
    <location>
        <begin position="729"/>
        <end position="971"/>
    </location>
</feature>
<feature type="compositionally biased region" description="Basic residues" evidence="2">
    <location>
        <begin position="823"/>
        <end position="840"/>
    </location>
</feature>
<dbReference type="SMART" id="SM00184">
    <property type="entry name" value="RING"/>
    <property type="match status" value="1"/>
</dbReference>
<feature type="compositionally biased region" description="Gly residues" evidence="2">
    <location>
        <begin position="600"/>
        <end position="632"/>
    </location>
</feature>
<feature type="region of interest" description="Disordered" evidence="2">
    <location>
        <begin position="409"/>
        <end position="453"/>
    </location>
</feature>
<feature type="compositionally biased region" description="Pro residues" evidence="2">
    <location>
        <begin position="45"/>
        <end position="55"/>
    </location>
</feature>
<comment type="caution">
    <text evidence="4">The sequence shown here is derived from an EMBL/GenBank/DDBJ whole genome shotgun (WGS) entry which is preliminary data.</text>
</comment>
<feature type="compositionally biased region" description="Low complexity" evidence="2">
    <location>
        <begin position="242"/>
        <end position="264"/>
    </location>
</feature>
<keyword evidence="1" id="KW-0863">Zinc-finger</keyword>
<feature type="compositionally biased region" description="Low complexity" evidence="2">
    <location>
        <begin position="922"/>
        <end position="932"/>
    </location>
</feature>
<feature type="domain" description="RING-type" evidence="3">
    <location>
        <begin position="111"/>
        <end position="206"/>
    </location>
</feature>
<dbReference type="PANTHER" id="PTHR35711:SF1">
    <property type="entry name" value="ECTODERMAL, ISOFORM F"/>
    <property type="match status" value="1"/>
</dbReference>
<dbReference type="InterPro" id="IPR001841">
    <property type="entry name" value="Znf_RING"/>
</dbReference>
<feature type="compositionally biased region" description="Basic and acidic residues" evidence="2">
    <location>
        <begin position="960"/>
        <end position="971"/>
    </location>
</feature>
<evidence type="ECO:0000259" key="3">
    <source>
        <dbReference type="PROSITE" id="PS50089"/>
    </source>
</evidence>
<evidence type="ECO:0000313" key="5">
    <source>
        <dbReference type="Proteomes" id="UP000521943"/>
    </source>
</evidence>
<dbReference type="Proteomes" id="UP000521943">
    <property type="component" value="Unassembled WGS sequence"/>
</dbReference>
<feature type="region of interest" description="Disordered" evidence="2">
    <location>
        <begin position="591"/>
        <end position="635"/>
    </location>
</feature>
<feature type="compositionally biased region" description="Basic and acidic residues" evidence="2">
    <location>
        <begin position="870"/>
        <end position="914"/>
    </location>
</feature>
<organism evidence="4 5">
    <name type="scientific">Ephemerocybe angulata</name>
    <dbReference type="NCBI Taxonomy" id="980116"/>
    <lineage>
        <taxon>Eukaryota</taxon>
        <taxon>Fungi</taxon>
        <taxon>Dikarya</taxon>
        <taxon>Basidiomycota</taxon>
        <taxon>Agaricomycotina</taxon>
        <taxon>Agaricomycetes</taxon>
        <taxon>Agaricomycetidae</taxon>
        <taxon>Agaricales</taxon>
        <taxon>Agaricineae</taxon>
        <taxon>Psathyrellaceae</taxon>
        <taxon>Ephemerocybe</taxon>
    </lineage>
</organism>
<keyword evidence="1" id="KW-0479">Metal-binding</keyword>
<dbReference type="PROSITE" id="PS50089">
    <property type="entry name" value="ZF_RING_2"/>
    <property type="match status" value="1"/>
</dbReference>
<reference evidence="4 5" key="1">
    <citation type="submission" date="2020-07" db="EMBL/GenBank/DDBJ databases">
        <title>Comparative genomics of pyrophilous fungi reveals a link between fire events and developmental genes.</title>
        <authorList>
            <consortium name="DOE Joint Genome Institute"/>
            <person name="Steindorff A.S."/>
            <person name="Carver A."/>
            <person name="Calhoun S."/>
            <person name="Stillman K."/>
            <person name="Liu H."/>
            <person name="Lipzen A."/>
            <person name="Pangilinan J."/>
            <person name="Labutti K."/>
            <person name="Bruns T.D."/>
            <person name="Grigoriev I.V."/>
        </authorList>
    </citation>
    <scope>NUCLEOTIDE SEQUENCE [LARGE SCALE GENOMIC DNA]</scope>
    <source>
        <strain evidence="4 5">CBS 144469</strain>
    </source>
</reference>
<feature type="compositionally biased region" description="Acidic residues" evidence="2">
    <location>
        <begin position="859"/>
        <end position="869"/>
    </location>
</feature>
<dbReference type="EMBL" id="JACGCI010000052">
    <property type="protein sequence ID" value="KAF6751168.1"/>
    <property type="molecule type" value="Genomic_DNA"/>
</dbReference>
<feature type="compositionally biased region" description="Low complexity" evidence="2">
    <location>
        <begin position="419"/>
        <end position="452"/>
    </location>
</feature>
<gene>
    <name evidence="4" type="ORF">DFP72DRAFT_1172537</name>
</gene>
<feature type="compositionally biased region" description="Low complexity" evidence="2">
    <location>
        <begin position="782"/>
        <end position="798"/>
    </location>
</feature>
<accession>A0A8H6HQ79</accession>
<keyword evidence="5" id="KW-1185">Reference proteome</keyword>
<feature type="region of interest" description="Disordered" evidence="2">
    <location>
        <begin position="335"/>
        <end position="361"/>
    </location>
</feature>
<feature type="compositionally biased region" description="Basic residues" evidence="2">
    <location>
        <begin position="20"/>
        <end position="39"/>
    </location>
</feature>
<dbReference type="SUPFAM" id="SSF57850">
    <property type="entry name" value="RING/U-box"/>
    <property type="match status" value="1"/>
</dbReference>
<feature type="compositionally biased region" description="Basic and acidic residues" evidence="2">
    <location>
        <begin position="761"/>
        <end position="770"/>
    </location>
</feature>
<evidence type="ECO:0000256" key="1">
    <source>
        <dbReference type="PROSITE-ProRule" id="PRU00175"/>
    </source>
</evidence>
<evidence type="ECO:0000256" key="2">
    <source>
        <dbReference type="SAM" id="MobiDB-lite"/>
    </source>
</evidence>
<keyword evidence="1" id="KW-0862">Zinc</keyword>
<dbReference type="OrthoDB" id="6105938at2759"/>
<dbReference type="PANTHER" id="PTHR35711">
    <property type="entry name" value="EXPRESSED PROTEIN"/>
    <property type="match status" value="1"/>
</dbReference>
<dbReference type="AlphaFoldDB" id="A0A8H6HQ79"/>
<evidence type="ECO:0000313" key="4">
    <source>
        <dbReference type="EMBL" id="KAF6751168.1"/>
    </source>
</evidence>
<protein>
    <recommendedName>
        <fullName evidence="3">RING-type domain-containing protein</fullName>
    </recommendedName>
</protein>
<name>A0A8H6HQ79_9AGAR</name>
<proteinExistence type="predicted"/>
<dbReference type="InterPro" id="IPR013083">
    <property type="entry name" value="Znf_RING/FYVE/PHD"/>
</dbReference>
<dbReference type="Gene3D" id="3.30.40.10">
    <property type="entry name" value="Zinc/RING finger domain, C3HC4 (zinc finger)"/>
    <property type="match status" value="1"/>
</dbReference>
<dbReference type="GO" id="GO:0008270">
    <property type="term" value="F:zinc ion binding"/>
    <property type="evidence" value="ECO:0007669"/>
    <property type="project" value="UniProtKB-KW"/>
</dbReference>
<feature type="region of interest" description="Disordered" evidence="2">
    <location>
        <begin position="236"/>
        <end position="266"/>
    </location>
</feature>
<dbReference type="Pfam" id="PF13923">
    <property type="entry name" value="zf-C3HC4_2"/>
    <property type="match status" value="1"/>
</dbReference>
<sequence length="971" mass="105158">MLNNLKRPAAEDDASDTQRKKPKKSAPNGKKKDKGKGKAKAASPSPAPSRSPSPAPAVAEARLTSLIVASTSAAPSTSAHAEAQAAEIARLTALVARHDTHLAAVQNSLTCQICLDLLYKPFTLAPCGHIACYACLLRWFTTDPNQPQGAQAPGDPVDLIVNANPPEPAHAAANDGNIVFPPPPAPIRNPRPSRYMHRRKTCPLCRAVVRDRPTEVYNIKDMVGTLARSELVELPAEPAPTPASGSSGSTPNANANPGNPTNDPWNNVFPPARRAGMIPHRHYDGEDVWDDEDDFDDDESIDVDYFAPLPVNYEAFMPFEMLGRGARIRRRYGAGIDDPAEGGGALHIDDDDDEYSDEDFPEEFERTLAAAAATAGQRYRPMPVHRAGDEIEVSSDEEPAAFEREIERQMRNRNRPRRAANPAAGNPPNNANNANNPNPNPNAPNNDNANNAVDADHIDLHSGAGFGFRLRQMVPGGDEGRLAAQMGELGRLDRRRQRDREAQRARAREEDAFLGILTRAGRRRRAREGPGAGLRGWEGGAEVGPMGEALNAGEGRVARALRARDAGRVRAYSEDIAAYLGVLARAFPGRRRAGDAGPAGPAGGAGGAGNAGGGGANGGGEVEGEGAGGGVEEMGFHDMEDGGIYREWSMGGWMKMRTSRSMNMGGMKIRGMRRRRMEDDDEDDGFIVPDDFEEGIERFRAQFRGSDHDDEDDEDEDEVLGRHADFIVDDDDHHHGEDEDEDEEMGMYAQAEYGEDFTESDWEREQERIDGLASRPSRPPRRQAQGPRWGQVIEIGSSGDEEEVEEEVRRKRRRRGMMGWLRRIGRGRRGGWGRRGRRRGGGAEGAEAEAGPSRKRAVEEEEEDEEDEEKSLTADRKEEEGPSTDAKGKGKAKDQEKGKEKEKTGKGKAVEGVKGKGKGKQVDASASATASGSGSGSGSRRGSRSVSAPVPAVEEEDDSVEGRKEEGCEGC</sequence>
<feature type="compositionally biased region" description="Acidic residues" evidence="2">
    <location>
        <begin position="349"/>
        <end position="361"/>
    </location>
</feature>